<reference evidence="2" key="1">
    <citation type="submission" date="2024-01" db="EMBL/GenBank/DDBJ databases">
        <authorList>
            <person name="Webb A."/>
        </authorList>
    </citation>
    <scope>NUCLEOTIDE SEQUENCE</scope>
    <source>
        <strain evidence="2">Pm1</strain>
    </source>
</reference>
<evidence type="ECO:0000313" key="3">
    <source>
        <dbReference type="Proteomes" id="UP001162060"/>
    </source>
</evidence>
<name>A0AAV1UNX0_9STRA</name>
<gene>
    <name evidence="2" type="ORF">PM001_LOCUS21176</name>
</gene>
<dbReference type="EMBL" id="CAKLBY020000223">
    <property type="protein sequence ID" value="CAK7936026.1"/>
    <property type="molecule type" value="Genomic_DNA"/>
</dbReference>
<sequence length="239" mass="27000">MRFSNLYVLFMSALLLAYTDLVSSLSDSEITTPDAQENEATKELPTDHLLSGKEFEDRLLGGDAAVGKLVQPLTEAFDVLKAGALVTNGHVDQRYRPLAADVVEKYKHHRSQPITDRQKASLRVHRAFGPSPDFIWKAHALRTKTERSLGRYRSAVRISMAKRSVKASKLAEQLEQMQFYSWYMNFGTDREKLLKALGQDPAHMVHSINKGRLEAILADYDKFCNDMVSAGRLQKKSNE</sequence>
<keyword evidence="1" id="KW-0732">Signal</keyword>
<evidence type="ECO:0008006" key="4">
    <source>
        <dbReference type="Google" id="ProtNLM"/>
    </source>
</evidence>
<dbReference type="Proteomes" id="UP001162060">
    <property type="component" value="Unassembled WGS sequence"/>
</dbReference>
<feature type="chain" id="PRO_5043584223" description="RxLR effector protein" evidence="1">
    <location>
        <begin position="25"/>
        <end position="239"/>
    </location>
</feature>
<dbReference type="AlphaFoldDB" id="A0AAV1UNX0"/>
<organism evidence="2 3">
    <name type="scientific">Peronospora matthiolae</name>
    <dbReference type="NCBI Taxonomy" id="2874970"/>
    <lineage>
        <taxon>Eukaryota</taxon>
        <taxon>Sar</taxon>
        <taxon>Stramenopiles</taxon>
        <taxon>Oomycota</taxon>
        <taxon>Peronosporomycetes</taxon>
        <taxon>Peronosporales</taxon>
        <taxon>Peronosporaceae</taxon>
        <taxon>Peronospora</taxon>
    </lineage>
</organism>
<feature type="signal peptide" evidence="1">
    <location>
        <begin position="1"/>
        <end position="24"/>
    </location>
</feature>
<evidence type="ECO:0000256" key="1">
    <source>
        <dbReference type="SAM" id="SignalP"/>
    </source>
</evidence>
<proteinExistence type="predicted"/>
<accession>A0AAV1UNX0</accession>
<evidence type="ECO:0000313" key="2">
    <source>
        <dbReference type="EMBL" id="CAK7936026.1"/>
    </source>
</evidence>
<comment type="caution">
    <text evidence="2">The sequence shown here is derived from an EMBL/GenBank/DDBJ whole genome shotgun (WGS) entry which is preliminary data.</text>
</comment>
<protein>
    <recommendedName>
        <fullName evidence="4">RxLR effector protein</fullName>
    </recommendedName>
</protein>